<proteinExistence type="predicted"/>
<feature type="compositionally biased region" description="Basic and acidic residues" evidence="1">
    <location>
        <begin position="96"/>
        <end position="108"/>
    </location>
</feature>
<comment type="caution">
    <text evidence="2">The sequence shown here is derived from an EMBL/GenBank/DDBJ whole genome shotgun (WGS) entry which is preliminary data.</text>
</comment>
<name>A0AAP0BSA2_9ASPA</name>
<feature type="compositionally biased region" description="Basic residues" evidence="1">
    <location>
        <begin position="1"/>
        <end position="10"/>
    </location>
</feature>
<organism evidence="2 3">
    <name type="scientific">Platanthera zijinensis</name>
    <dbReference type="NCBI Taxonomy" id="2320716"/>
    <lineage>
        <taxon>Eukaryota</taxon>
        <taxon>Viridiplantae</taxon>
        <taxon>Streptophyta</taxon>
        <taxon>Embryophyta</taxon>
        <taxon>Tracheophyta</taxon>
        <taxon>Spermatophyta</taxon>
        <taxon>Magnoliopsida</taxon>
        <taxon>Liliopsida</taxon>
        <taxon>Asparagales</taxon>
        <taxon>Orchidaceae</taxon>
        <taxon>Orchidoideae</taxon>
        <taxon>Orchideae</taxon>
        <taxon>Orchidinae</taxon>
        <taxon>Platanthera</taxon>
    </lineage>
</organism>
<dbReference type="PANTHER" id="PTHR37218:SF2">
    <property type="entry name" value="COILED-COIL PROTEIN"/>
    <property type="match status" value="1"/>
</dbReference>
<feature type="compositionally biased region" description="Basic and acidic residues" evidence="1">
    <location>
        <begin position="51"/>
        <end position="72"/>
    </location>
</feature>
<evidence type="ECO:0000256" key="1">
    <source>
        <dbReference type="SAM" id="MobiDB-lite"/>
    </source>
</evidence>
<gene>
    <name evidence="2" type="ORF">KSP39_PZI005352</name>
</gene>
<dbReference type="EMBL" id="JBBWWQ010000004">
    <property type="protein sequence ID" value="KAK8949094.1"/>
    <property type="molecule type" value="Genomic_DNA"/>
</dbReference>
<accession>A0AAP0BSA2</accession>
<dbReference type="Proteomes" id="UP001418222">
    <property type="component" value="Unassembled WGS sequence"/>
</dbReference>
<protein>
    <submittedName>
        <fullName evidence="2">Uncharacterized protein</fullName>
    </submittedName>
</protein>
<reference evidence="2 3" key="1">
    <citation type="journal article" date="2022" name="Nat. Plants">
        <title>Genomes of leafy and leafless Platanthera orchids illuminate the evolution of mycoheterotrophy.</title>
        <authorList>
            <person name="Li M.H."/>
            <person name="Liu K.W."/>
            <person name="Li Z."/>
            <person name="Lu H.C."/>
            <person name="Ye Q.L."/>
            <person name="Zhang D."/>
            <person name="Wang J.Y."/>
            <person name="Li Y.F."/>
            <person name="Zhong Z.M."/>
            <person name="Liu X."/>
            <person name="Yu X."/>
            <person name="Liu D.K."/>
            <person name="Tu X.D."/>
            <person name="Liu B."/>
            <person name="Hao Y."/>
            <person name="Liao X.Y."/>
            <person name="Jiang Y.T."/>
            <person name="Sun W.H."/>
            <person name="Chen J."/>
            <person name="Chen Y.Q."/>
            <person name="Ai Y."/>
            <person name="Zhai J.W."/>
            <person name="Wu S.S."/>
            <person name="Zhou Z."/>
            <person name="Hsiao Y.Y."/>
            <person name="Wu W.L."/>
            <person name="Chen Y.Y."/>
            <person name="Lin Y.F."/>
            <person name="Hsu J.L."/>
            <person name="Li C.Y."/>
            <person name="Wang Z.W."/>
            <person name="Zhao X."/>
            <person name="Zhong W.Y."/>
            <person name="Ma X.K."/>
            <person name="Ma L."/>
            <person name="Huang J."/>
            <person name="Chen G.Z."/>
            <person name="Huang M.Z."/>
            <person name="Huang L."/>
            <person name="Peng D.H."/>
            <person name="Luo Y.B."/>
            <person name="Zou S.Q."/>
            <person name="Chen S.P."/>
            <person name="Lan S."/>
            <person name="Tsai W.C."/>
            <person name="Van de Peer Y."/>
            <person name="Liu Z.J."/>
        </authorList>
    </citation>
    <scope>NUCLEOTIDE SEQUENCE [LARGE SCALE GENOMIC DNA]</scope>
    <source>
        <strain evidence="2">Lor287</strain>
    </source>
</reference>
<evidence type="ECO:0000313" key="3">
    <source>
        <dbReference type="Proteomes" id="UP001418222"/>
    </source>
</evidence>
<dbReference type="AlphaFoldDB" id="A0AAP0BSA2"/>
<evidence type="ECO:0000313" key="2">
    <source>
        <dbReference type="EMBL" id="KAK8949094.1"/>
    </source>
</evidence>
<dbReference type="PANTHER" id="PTHR37218">
    <property type="entry name" value="COILED-COIL PROTEIN"/>
    <property type="match status" value="1"/>
</dbReference>
<keyword evidence="3" id="KW-1185">Reference proteome</keyword>
<sequence length="241" mass="27045">MGGKGRRRREKNYLAAHGGNSRLPPPPNLKEHDALPSKLRRIMQLNNSSSLKHEAIERSTETGHGKKNDESSSKNNTNLKESRLGNVIAKLGGGVDKTKNNIVKEKSTSAESSSADAKKRKRKRNSAKDLRFENLDQFGKHSKRKERKKQYLKEKKNKHKKVNEDDGLDFPGREQIRFGEVVTAPPKLSFRKVPKTPTKASSERLRLQVIEGYRKVSGFDSRPGVKLPLPSFVETAALLTG</sequence>
<feature type="region of interest" description="Disordered" evidence="1">
    <location>
        <begin position="1"/>
        <end position="171"/>
    </location>
</feature>